<evidence type="ECO:0000313" key="3">
    <source>
        <dbReference type="Proteomes" id="UP000198341"/>
    </source>
</evidence>
<feature type="compositionally biased region" description="Basic and acidic residues" evidence="1">
    <location>
        <begin position="87"/>
        <end position="130"/>
    </location>
</feature>
<accession>K8EN25</accession>
<gene>
    <name evidence="2" type="ordered locus">Bathy13g01150</name>
</gene>
<proteinExistence type="predicted"/>
<evidence type="ECO:0000256" key="1">
    <source>
        <dbReference type="SAM" id="MobiDB-lite"/>
    </source>
</evidence>
<dbReference type="KEGG" id="bpg:Bathy13g01150"/>
<feature type="region of interest" description="Disordered" evidence="1">
    <location>
        <begin position="211"/>
        <end position="239"/>
    </location>
</feature>
<sequence length="239" mass="26611">MADIHRANNGTLVNENTAHAKGWVMIPYFDRDGKKINNDSETKPSTSSSSEKAIDKLRRHYSLPGTPEKGTTTKTNTNTAKDDDDEKEAHKKEIEVIDTIRYEYKPAEKKGEYGKSETKTRKKEREKENDVNSNSNDASQKSQHATVANGYGPSSMFARDKPLFTPHKEKPAAAAEAITMEGTGIRAAMKYKSKTLFSKLKSKALHLTADLREEKRAASPNFRESLNDIRGPPPKGKGD</sequence>
<dbReference type="AlphaFoldDB" id="K8EN25"/>
<feature type="compositionally biased region" description="Low complexity" evidence="1">
    <location>
        <begin position="64"/>
        <end position="79"/>
    </location>
</feature>
<dbReference type="EMBL" id="FO082266">
    <property type="protein sequence ID" value="CCO19426.1"/>
    <property type="molecule type" value="Genomic_DNA"/>
</dbReference>
<name>K8EN25_9CHLO</name>
<protein>
    <submittedName>
        <fullName evidence="2">Uncharacterized protein</fullName>
    </submittedName>
</protein>
<evidence type="ECO:0000313" key="2">
    <source>
        <dbReference type="EMBL" id="CCO19426.1"/>
    </source>
</evidence>
<dbReference type="GeneID" id="19012067"/>
<keyword evidence="3" id="KW-1185">Reference proteome</keyword>
<feature type="compositionally biased region" description="Polar residues" evidence="1">
    <location>
        <begin position="131"/>
        <end position="146"/>
    </location>
</feature>
<organism evidence="2 3">
    <name type="scientific">Bathycoccus prasinos</name>
    <dbReference type="NCBI Taxonomy" id="41875"/>
    <lineage>
        <taxon>Eukaryota</taxon>
        <taxon>Viridiplantae</taxon>
        <taxon>Chlorophyta</taxon>
        <taxon>Mamiellophyceae</taxon>
        <taxon>Mamiellales</taxon>
        <taxon>Bathycoccaceae</taxon>
        <taxon>Bathycoccus</taxon>
    </lineage>
</organism>
<feature type="region of interest" description="Disordered" evidence="1">
    <location>
        <begin position="34"/>
        <end position="162"/>
    </location>
</feature>
<dbReference type="Proteomes" id="UP000198341">
    <property type="component" value="Chromosome 13"/>
</dbReference>
<dbReference type="RefSeq" id="XP_007509623.1">
    <property type="nucleotide sequence ID" value="XM_007509561.1"/>
</dbReference>
<reference evidence="2 3" key="1">
    <citation type="submission" date="2011-10" db="EMBL/GenBank/DDBJ databases">
        <authorList>
            <person name="Genoscope - CEA"/>
        </authorList>
    </citation>
    <scope>NUCLEOTIDE SEQUENCE [LARGE SCALE GENOMIC DNA]</scope>
    <source>
        <strain evidence="2 3">RCC 1105</strain>
    </source>
</reference>